<evidence type="ECO:0000256" key="6">
    <source>
        <dbReference type="ARBA" id="ARBA00023136"/>
    </source>
</evidence>
<organism evidence="8 9">
    <name type="scientific">Shinella lacus</name>
    <dbReference type="NCBI Taxonomy" id="2654216"/>
    <lineage>
        <taxon>Bacteria</taxon>
        <taxon>Pseudomonadati</taxon>
        <taxon>Pseudomonadota</taxon>
        <taxon>Alphaproteobacteria</taxon>
        <taxon>Hyphomicrobiales</taxon>
        <taxon>Rhizobiaceae</taxon>
        <taxon>Shinella</taxon>
    </lineage>
</organism>
<gene>
    <name evidence="8" type="ORF">GB927_029365</name>
</gene>
<name>A0ABT1RG56_9HYPH</name>
<evidence type="ECO:0000256" key="1">
    <source>
        <dbReference type="ARBA" id="ARBA00004651"/>
    </source>
</evidence>
<comment type="similarity">
    <text evidence="2">Belongs to the UPF0410 family.</text>
</comment>
<evidence type="ECO:0000256" key="4">
    <source>
        <dbReference type="ARBA" id="ARBA00022692"/>
    </source>
</evidence>
<feature type="transmembrane region" description="Helical" evidence="7">
    <location>
        <begin position="56"/>
        <end position="78"/>
    </location>
</feature>
<keyword evidence="6 7" id="KW-0472">Membrane</keyword>
<reference evidence="8" key="1">
    <citation type="submission" date="2021-07" db="EMBL/GenBank/DDBJ databases">
        <title>Shinella sp. nov., a novel member of the genus Shinella from water.</title>
        <authorList>
            <person name="Deng Y."/>
        </authorList>
    </citation>
    <scope>NUCLEOTIDE SEQUENCE</scope>
    <source>
        <strain evidence="8">CPCC 100929</strain>
    </source>
</reference>
<feature type="transmembrane region" description="Helical" evidence="7">
    <location>
        <begin position="6"/>
        <end position="24"/>
    </location>
</feature>
<protein>
    <submittedName>
        <fullName evidence="8">GlsB/YeaQ/YmgE family stress response membrane protein</fullName>
    </submittedName>
</protein>
<proteinExistence type="inferred from homology"/>
<evidence type="ECO:0000313" key="8">
    <source>
        <dbReference type="EMBL" id="MCQ4634177.1"/>
    </source>
</evidence>
<evidence type="ECO:0000256" key="5">
    <source>
        <dbReference type="ARBA" id="ARBA00022989"/>
    </source>
</evidence>
<dbReference type="RefSeq" id="WP_256120773.1">
    <property type="nucleotide sequence ID" value="NZ_WHSB02000017.1"/>
</dbReference>
<sequence length="84" mass="8479">MGIESILIFLLIGAIAGWLAGLIVSGFGYGLIGNIVVGIVGAFIAGFLFPRLGFSIGGGILAAIINATIGAVILLVLIKVLKRA</sequence>
<dbReference type="Pfam" id="PF04226">
    <property type="entry name" value="Transgly_assoc"/>
    <property type="match status" value="1"/>
</dbReference>
<evidence type="ECO:0000313" key="9">
    <source>
        <dbReference type="Proteomes" id="UP000996601"/>
    </source>
</evidence>
<comment type="caution">
    <text evidence="8">The sequence shown here is derived from an EMBL/GenBank/DDBJ whole genome shotgun (WGS) entry which is preliminary data.</text>
</comment>
<feature type="transmembrane region" description="Helical" evidence="7">
    <location>
        <begin position="31"/>
        <end position="50"/>
    </location>
</feature>
<keyword evidence="3" id="KW-1003">Cell membrane</keyword>
<dbReference type="EMBL" id="WHSB02000017">
    <property type="protein sequence ID" value="MCQ4634177.1"/>
    <property type="molecule type" value="Genomic_DNA"/>
</dbReference>
<keyword evidence="5 7" id="KW-1133">Transmembrane helix</keyword>
<evidence type="ECO:0000256" key="2">
    <source>
        <dbReference type="ARBA" id="ARBA00011006"/>
    </source>
</evidence>
<evidence type="ECO:0000256" key="3">
    <source>
        <dbReference type="ARBA" id="ARBA00022475"/>
    </source>
</evidence>
<dbReference type="PANTHER" id="PTHR33884">
    <property type="entry name" value="UPF0410 PROTEIN YMGE"/>
    <property type="match status" value="1"/>
</dbReference>
<comment type="subcellular location">
    <subcellularLocation>
        <location evidence="1">Cell membrane</location>
        <topology evidence="1">Multi-pass membrane protein</topology>
    </subcellularLocation>
</comment>
<dbReference type="Proteomes" id="UP000996601">
    <property type="component" value="Unassembled WGS sequence"/>
</dbReference>
<dbReference type="PANTHER" id="PTHR33884:SF3">
    <property type="entry name" value="UPF0410 PROTEIN YMGE"/>
    <property type="match status" value="1"/>
</dbReference>
<keyword evidence="4 7" id="KW-0812">Transmembrane</keyword>
<dbReference type="InterPro" id="IPR007341">
    <property type="entry name" value="Transgly_assoc"/>
</dbReference>
<accession>A0ABT1RG56</accession>
<keyword evidence="9" id="KW-1185">Reference proteome</keyword>
<evidence type="ECO:0000256" key="7">
    <source>
        <dbReference type="SAM" id="Phobius"/>
    </source>
</evidence>